<dbReference type="AlphaFoldDB" id="A0A1J5IDG5"/>
<protein>
    <recommendedName>
        <fullName evidence="1">AAA+ ATPase domain-containing protein</fullName>
    </recommendedName>
</protein>
<dbReference type="InterPro" id="IPR027417">
    <property type="entry name" value="P-loop_NTPase"/>
</dbReference>
<dbReference type="PANTHER" id="PTHR43718">
    <property type="entry name" value="LON PROTEASE"/>
    <property type="match status" value="1"/>
</dbReference>
<name>A0A1J5IDG5_9BACT</name>
<dbReference type="Gene3D" id="1.10.8.60">
    <property type="match status" value="1"/>
</dbReference>
<dbReference type="GO" id="GO:0006515">
    <property type="term" value="P:protein quality control for misfolded or incompletely synthesized proteins"/>
    <property type="evidence" value="ECO:0007669"/>
    <property type="project" value="TreeGrafter"/>
</dbReference>
<dbReference type="STRING" id="1817892.AUK40_06705"/>
<gene>
    <name evidence="2" type="ORF">AUK40_06705</name>
</gene>
<dbReference type="Pfam" id="PF00004">
    <property type="entry name" value="AAA"/>
    <property type="match status" value="1"/>
</dbReference>
<dbReference type="GO" id="GO:0004176">
    <property type="term" value="F:ATP-dependent peptidase activity"/>
    <property type="evidence" value="ECO:0007669"/>
    <property type="project" value="InterPro"/>
</dbReference>
<dbReference type="GO" id="GO:0051131">
    <property type="term" value="P:chaperone-mediated protein complex assembly"/>
    <property type="evidence" value="ECO:0007669"/>
    <property type="project" value="TreeGrafter"/>
</dbReference>
<dbReference type="InterPro" id="IPR003959">
    <property type="entry name" value="ATPase_AAA_core"/>
</dbReference>
<dbReference type="InterPro" id="IPR003593">
    <property type="entry name" value="AAA+_ATPase"/>
</dbReference>
<sequence length="349" mass="38847">MDPTPPTTSIAETLTLRFQNKQMPPPVGEEVKRALARIAVLESSNQNFALIDTLSRWLDWILKLPWYEESVDTLALPDAKKILDDGHYGMEKIKERVLDYISVQKLTGGNARGMVLCFVGPPGTGKTTIAKIIADALNRQFVRISMAALGDMSQVRGRSRFQSDAEPSLIIKGIARAGVKNPVICLDEIDKVGGEGLLGGEAMAAFLEILDPEQNNAFLDHYIDFPYDLSKVLFISTANKLLGASSPVLDRIEMITLPDYSREDKRVIADQFIIPQKMKEAGLTQNGIKVVFKEDVWGRILDPFKWDSGMRTLQHTIGEILQKVARQVVTTGVKEYEISNANIKDYVLL</sequence>
<comment type="caution">
    <text evidence="2">The sequence shown here is derived from an EMBL/GenBank/DDBJ whole genome shotgun (WGS) entry which is preliminary data.</text>
</comment>
<dbReference type="GO" id="GO:0003697">
    <property type="term" value="F:single-stranded DNA binding"/>
    <property type="evidence" value="ECO:0007669"/>
    <property type="project" value="TreeGrafter"/>
</dbReference>
<evidence type="ECO:0000313" key="2">
    <source>
        <dbReference type="EMBL" id="OIP94787.1"/>
    </source>
</evidence>
<dbReference type="GO" id="GO:0005524">
    <property type="term" value="F:ATP binding"/>
    <property type="evidence" value="ECO:0007669"/>
    <property type="project" value="InterPro"/>
</dbReference>
<evidence type="ECO:0000313" key="3">
    <source>
        <dbReference type="Proteomes" id="UP000183245"/>
    </source>
</evidence>
<dbReference type="GO" id="GO:0016887">
    <property type="term" value="F:ATP hydrolysis activity"/>
    <property type="evidence" value="ECO:0007669"/>
    <property type="project" value="InterPro"/>
</dbReference>
<dbReference type="PANTHER" id="PTHR43718:SF2">
    <property type="entry name" value="LON PROTEASE HOMOLOG, MITOCHONDRIAL"/>
    <property type="match status" value="1"/>
</dbReference>
<dbReference type="InterPro" id="IPR027065">
    <property type="entry name" value="Lon_Prtase"/>
</dbReference>
<dbReference type="GO" id="GO:0007005">
    <property type="term" value="P:mitochondrion organization"/>
    <property type="evidence" value="ECO:0007669"/>
    <property type="project" value="TreeGrafter"/>
</dbReference>
<organism evidence="2 3">
    <name type="scientific">Candidatus Wirthbacteria bacterium CG2_30_54_11</name>
    <dbReference type="NCBI Taxonomy" id="1817892"/>
    <lineage>
        <taxon>Bacteria</taxon>
        <taxon>Candidatus Wirthbacteria</taxon>
    </lineage>
</organism>
<dbReference type="EMBL" id="MNZT01000124">
    <property type="protein sequence ID" value="OIP94787.1"/>
    <property type="molecule type" value="Genomic_DNA"/>
</dbReference>
<reference evidence="2 3" key="1">
    <citation type="journal article" date="2016" name="Environ. Microbiol.">
        <title>Genomic resolution of a cold subsurface aquifer community provides metabolic insights for novel microbes adapted to high CO concentrations.</title>
        <authorList>
            <person name="Probst A.J."/>
            <person name="Castelle C.J."/>
            <person name="Singh A."/>
            <person name="Brown C.T."/>
            <person name="Anantharaman K."/>
            <person name="Sharon I."/>
            <person name="Hug L.A."/>
            <person name="Burstein D."/>
            <person name="Emerson J.B."/>
            <person name="Thomas B.C."/>
            <person name="Banfield J.F."/>
        </authorList>
    </citation>
    <scope>NUCLEOTIDE SEQUENCE [LARGE SCALE GENOMIC DNA]</scope>
    <source>
        <strain evidence="2">CG2_30_54_11</strain>
    </source>
</reference>
<dbReference type="GO" id="GO:0004252">
    <property type="term" value="F:serine-type endopeptidase activity"/>
    <property type="evidence" value="ECO:0007669"/>
    <property type="project" value="InterPro"/>
</dbReference>
<proteinExistence type="predicted"/>
<dbReference type="Gene3D" id="3.40.50.300">
    <property type="entry name" value="P-loop containing nucleotide triphosphate hydrolases"/>
    <property type="match status" value="1"/>
</dbReference>
<dbReference type="SMART" id="SM00382">
    <property type="entry name" value="AAA"/>
    <property type="match status" value="1"/>
</dbReference>
<accession>A0A1J5IDG5</accession>
<feature type="domain" description="AAA+ ATPase" evidence="1">
    <location>
        <begin position="112"/>
        <end position="259"/>
    </location>
</feature>
<dbReference type="SUPFAM" id="SSF52540">
    <property type="entry name" value="P-loop containing nucleoside triphosphate hydrolases"/>
    <property type="match status" value="1"/>
</dbReference>
<evidence type="ECO:0000259" key="1">
    <source>
        <dbReference type="SMART" id="SM00382"/>
    </source>
</evidence>
<dbReference type="Proteomes" id="UP000183245">
    <property type="component" value="Unassembled WGS sequence"/>
</dbReference>